<sequence length="58" mass="6707">MTYKQDLTKRLEKADTLEEKLKIIEEAQQHFETNNKERRVVNGEIVDPAEALICEGCS</sequence>
<evidence type="ECO:0000313" key="2">
    <source>
        <dbReference type="EMBL" id="DAD96807.1"/>
    </source>
</evidence>
<organism evidence="2">
    <name type="scientific">Podoviridae sp. ctdDI2</name>
    <dbReference type="NCBI Taxonomy" id="2826567"/>
    <lineage>
        <taxon>Viruses</taxon>
        <taxon>Duplodnaviria</taxon>
        <taxon>Heunggongvirae</taxon>
        <taxon>Uroviricota</taxon>
        <taxon>Caudoviricetes</taxon>
    </lineage>
</organism>
<reference evidence="2" key="1">
    <citation type="journal article" date="2021" name="Proc. Natl. Acad. Sci. U.S.A.">
        <title>A Catalog of Tens of Thousands of Viruses from Human Metagenomes Reveals Hidden Associations with Chronic Diseases.</title>
        <authorList>
            <person name="Tisza M.J."/>
            <person name="Buck C.B."/>
        </authorList>
    </citation>
    <scope>NUCLEOTIDE SEQUENCE</scope>
    <source>
        <strain evidence="2">CtdDI2</strain>
    </source>
</reference>
<proteinExistence type="predicted"/>
<dbReference type="EMBL" id="BK015224">
    <property type="protein sequence ID" value="DAD96807.1"/>
    <property type="molecule type" value="Genomic_DNA"/>
</dbReference>
<evidence type="ECO:0000256" key="1">
    <source>
        <dbReference type="SAM" id="Coils"/>
    </source>
</evidence>
<keyword evidence="1" id="KW-0175">Coiled coil</keyword>
<name>A0A8S5NR12_9CAUD</name>
<protein>
    <submittedName>
        <fullName evidence="2">Uncharacterized protein</fullName>
    </submittedName>
</protein>
<feature type="coiled-coil region" evidence="1">
    <location>
        <begin position="7"/>
        <end position="34"/>
    </location>
</feature>
<accession>A0A8S5NR12</accession>